<dbReference type="InterPro" id="IPR037018">
    <property type="entry name" value="GH65_N"/>
</dbReference>
<evidence type="ECO:0000259" key="3">
    <source>
        <dbReference type="Pfam" id="PF21958"/>
    </source>
</evidence>
<evidence type="ECO:0000259" key="2">
    <source>
        <dbReference type="Pfam" id="PF21270"/>
    </source>
</evidence>
<evidence type="ECO:0000313" key="4">
    <source>
        <dbReference type="EMBL" id="MVQ30957.1"/>
    </source>
</evidence>
<dbReference type="Pfam" id="PF21270">
    <property type="entry name" value="SOGP_4th"/>
    <property type="match status" value="1"/>
</dbReference>
<sequence length="1129" mass="122739">MSAFGPLNLASPSGLVVQVNRNGSVRRIDHRDVMVNAFLGNELEGGAANLYLRRHGTRVEWTELLGPHSPGEVRVDGSGLEIAGEWAGLRFRVSLTLAAAAPAWFWHVSLDNVAGEPCRVDLVFAQDIALASYGAVRLNEYYVSQYVDHTPLHHPSQGAVLAVRQNLAVGGRHPWLCIGSLRHAESFCTDALQFHGLSTRAGGSPAALEAERLPGVRRQHEHSMAVLQDAPVSLLPGAGVGLGFFAWLEPDHPGVSSAADLVFADRALAQPEAAPPGSRAGVAAPRSATLFSDAPLLAATSLDPDALVRHFGADRVAVEEEGGALLSFFRPDGAHVVLPAKERATLRPHGQILRTGDRLEPDEASLTTTVWMGGVFHSMLTQGHVSINRFLSTTHSYLGLYRSHGQRVFAEVGGAWHLLGEPSAFEMTPSGARWLYASDDRLLEVRSWAAVERHELWLAVRVLDGAPCRFLVSHHIALNGDDGSEAVPARWTRDGRAVVVGCLPDTDVGRRFPHGAFRINIAPGPAIERVGADELLFSDGRSRGQPFVVLVTAPTTSLGLRITGLLTGAPPAELEADVADRCAADAAKAGRFWHGMTGPLVLEAPASQDVTRVTAILPWLTHDAWIHHLAPRGLEQYSGGGWGTRDVCQGPVELLLAIGRAAAVRELLLCVFRNQDEDGDWPQWFMFFERERTIRPQDSHGDIVFWPLLALAQYLLATDDVAVLEQELPYFHPEGPARAQHASVLAHVERALALIGRRVIAGTRLAAYGHGDWNDSLQPADPALARELCSAWTVTLHYQTVATLAQALRRTRHAAFAATLEATLPGIQDDFQRLLVADGVVAGMVRFPPGGAAEHWLHPNDRVTGVHYSLLPMIHAVLANLFTREQAVRHVELVRRHLLAADGARLFDQPFPYHGGLQRHFQRAETSTFFGREIGLMYMHAHLRWAQALAHLGDAEGAFHALRQANPVGLRDVVPNARLRQANCYASSSDADFADRAEATARYDAVRSGTVGVEAGWRVYSSGAGIAVRLLRESLLGLRLHRSSVCLDPVLPRTLDGLVARITLEDREVAVRYRVGARGHGPLAITCNGQPLAFEREPHPYRTGGAVIAMDALRQHLRDGDNVIEIEVA</sequence>
<evidence type="ECO:0000313" key="5">
    <source>
        <dbReference type="Proteomes" id="UP000469385"/>
    </source>
</evidence>
<dbReference type="InterPro" id="IPR048773">
    <property type="entry name" value="SOGP_C"/>
</dbReference>
<dbReference type="InterPro" id="IPR053831">
    <property type="entry name" value="SOGP_N"/>
</dbReference>
<feature type="domain" description="Glycoside phosphorylase super sandwich" evidence="1">
    <location>
        <begin position="315"/>
        <end position="562"/>
    </location>
</feature>
<accession>A0A6N8IVV5</accession>
<dbReference type="PANTHER" id="PTHR37469">
    <property type="entry name" value="CELLOBIONIC ACID PHOSPHORYLASE-RELATED"/>
    <property type="match status" value="1"/>
</dbReference>
<gene>
    <name evidence="4" type="ORF">GON04_15970</name>
</gene>
<dbReference type="GO" id="GO:0005975">
    <property type="term" value="P:carbohydrate metabolic process"/>
    <property type="evidence" value="ECO:0007669"/>
    <property type="project" value="InterPro"/>
</dbReference>
<dbReference type="SUPFAM" id="SSF48208">
    <property type="entry name" value="Six-hairpin glycosidases"/>
    <property type="match status" value="1"/>
</dbReference>
<dbReference type="InterPro" id="IPR008928">
    <property type="entry name" value="6-hairpin_glycosidase_sf"/>
</dbReference>
<reference evidence="4 5" key="1">
    <citation type="submission" date="2019-12" db="EMBL/GenBank/DDBJ databases">
        <authorList>
            <person name="Huq M.A."/>
        </authorList>
    </citation>
    <scope>NUCLEOTIDE SEQUENCE [LARGE SCALE GENOMIC DNA]</scope>
    <source>
        <strain evidence="4 5">MAH-25</strain>
    </source>
</reference>
<keyword evidence="5" id="KW-1185">Reference proteome</keyword>
<name>A0A6N8IVV5_9BURK</name>
<dbReference type="InterPro" id="IPR048771">
    <property type="entry name" value="SOGP_2nd"/>
</dbReference>
<organism evidence="4 5">
    <name type="scientific">Ramlibacter pinisoli</name>
    <dbReference type="NCBI Taxonomy" id="2682844"/>
    <lineage>
        <taxon>Bacteria</taxon>
        <taxon>Pseudomonadati</taxon>
        <taxon>Pseudomonadota</taxon>
        <taxon>Betaproteobacteria</taxon>
        <taxon>Burkholderiales</taxon>
        <taxon>Comamonadaceae</taxon>
        <taxon>Ramlibacter</taxon>
    </lineage>
</organism>
<dbReference type="Gene3D" id="2.70.98.40">
    <property type="entry name" value="Glycoside hydrolase, family 65, N-terminal domain"/>
    <property type="match status" value="1"/>
</dbReference>
<dbReference type="Pfam" id="PF21250">
    <property type="entry name" value="SOGP_2nd"/>
    <property type="match status" value="1"/>
</dbReference>
<dbReference type="Gene3D" id="1.50.10.10">
    <property type="match status" value="1"/>
</dbReference>
<dbReference type="Pfam" id="PF21958">
    <property type="entry name" value="SOGP_N"/>
    <property type="match status" value="1"/>
</dbReference>
<dbReference type="AlphaFoldDB" id="A0A6N8IVV5"/>
<dbReference type="PANTHER" id="PTHR37469:SF2">
    <property type="entry name" value="CELLOBIONIC ACID PHOSPHORYLASE"/>
    <property type="match status" value="1"/>
</dbReference>
<protein>
    <submittedName>
        <fullName evidence="4">Uncharacterized protein</fullName>
    </submittedName>
</protein>
<dbReference type="RefSeq" id="WP_157399058.1">
    <property type="nucleotide sequence ID" value="NZ_WSEL01000009.1"/>
</dbReference>
<feature type="domain" description="Glycoside phosphorylase C-terminal" evidence="2">
    <location>
        <begin position="1037"/>
        <end position="1119"/>
    </location>
</feature>
<feature type="domain" description="SOGP N-terminal" evidence="3">
    <location>
        <begin position="19"/>
        <end position="237"/>
    </location>
</feature>
<proteinExistence type="predicted"/>
<dbReference type="InterPro" id="IPR012341">
    <property type="entry name" value="6hp_glycosidase-like_sf"/>
</dbReference>
<comment type="caution">
    <text evidence="4">The sequence shown here is derived from an EMBL/GenBank/DDBJ whole genome shotgun (WGS) entry which is preliminary data.</text>
</comment>
<dbReference type="Proteomes" id="UP000469385">
    <property type="component" value="Unassembled WGS sequence"/>
</dbReference>
<dbReference type="InterPro" id="IPR052047">
    <property type="entry name" value="GH94_Enzymes"/>
</dbReference>
<evidence type="ECO:0000259" key="1">
    <source>
        <dbReference type="Pfam" id="PF21250"/>
    </source>
</evidence>
<dbReference type="EMBL" id="WSEL01000009">
    <property type="protein sequence ID" value="MVQ30957.1"/>
    <property type="molecule type" value="Genomic_DNA"/>
</dbReference>
<dbReference type="GO" id="GO:0003824">
    <property type="term" value="F:catalytic activity"/>
    <property type="evidence" value="ECO:0007669"/>
    <property type="project" value="UniProtKB-ARBA"/>
</dbReference>